<keyword evidence="1" id="KW-0378">Hydrolase</keyword>
<dbReference type="Gene3D" id="1.10.287.1080">
    <property type="entry name" value="MazG-like"/>
    <property type="match status" value="1"/>
</dbReference>
<dbReference type="RefSeq" id="WP_147826034.1">
    <property type="nucleotide sequence ID" value="NZ_BAAARG010000003.1"/>
</dbReference>
<sequence length="104" mass="12061">MVNQRTFDALRVFAEERKWQQFHSPSNLAKSISIEAAELLELFQWSDDADRGEVADELADVLHYCIALARVMDFDLDDILLSKLEKTRLKYPVEHTRGRIAPIE</sequence>
<dbReference type="GO" id="GO:0009143">
    <property type="term" value="P:nucleoside triphosphate catabolic process"/>
    <property type="evidence" value="ECO:0007669"/>
    <property type="project" value="InterPro"/>
</dbReference>
<dbReference type="Pfam" id="PF12643">
    <property type="entry name" value="MazG-like"/>
    <property type="match status" value="1"/>
</dbReference>
<proteinExistence type="predicted"/>
<dbReference type="CDD" id="cd11537">
    <property type="entry name" value="NTP-PPase_RS21-C6_like"/>
    <property type="match status" value="1"/>
</dbReference>
<organism evidence="1 2">
    <name type="scientific">Microbacterium mitrae</name>
    <dbReference type="NCBI Taxonomy" id="664640"/>
    <lineage>
        <taxon>Bacteria</taxon>
        <taxon>Bacillati</taxon>
        <taxon>Actinomycetota</taxon>
        <taxon>Actinomycetes</taxon>
        <taxon>Micrococcales</taxon>
        <taxon>Microbacteriaceae</taxon>
        <taxon>Microbacterium</taxon>
    </lineage>
</organism>
<evidence type="ECO:0000313" key="1">
    <source>
        <dbReference type="EMBL" id="TXK03978.1"/>
    </source>
</evidence>
<dbReference type="SUPFAM" id="SSF101386">
    <property type="entry name" value="all-alpha NTP pyrophosphatases"/>
    <property type="match status" value="1"/>
</dbReference>
<name>A0A5C8HNM7_9MICO</name>
<dbReference type="PANTHER" id="PTHR46523">
    <property type="entry name" value="DCTP PYROPHOSPHATASE 1"/>
    <property type="match status" value="1"/>
</dbReference>
<keyword evidence="2" id="KW-1185">Reference proteome</keyword>
<dbReference type="AlphaFoldDB" id="A0A5C8HNM7"/>
<dbReference type="Proteomes" id="UP000321196">
    <property type="component" value="Unassembled WGS sequence"/>
</dbReference>
<protein>
    <submittedName>
        <fullName evidence="1">Nucleotide pyrophosphohydrolase</fullName>
    </submittedName>
</protein>
<dbReference type="EMBL" id="VRSW01000003">
    <property type="protein sequence ID" value="TXK03978.1"/>
    <property type="molecule type" value="Genomic_DNA"/>
</dbReference>
<evidence type="ECO:0000313" key="2">
    <source>
        <dbReference type="Proteomes" id="UP000321196"/>
    </source>
</evidence>
<gene>
    <name evidence="1" type="ORF">FVP60_09370</name>
</gene>
<comment type="caution">
    <text evidence="1">The sequence shown here is derived from an EMBL/GenBank/DDBJ whole genome shotgun (WGS) entry which is preliminary data.</text>
</comment>
<accession>A0A5C8HNM7</accession>
<dbReference type="OrthoDB" id="9791898at2"/>
<dbReference type="PANTHER" id="PTHR46523:SF1">
    <property type="entry name" value="DCTP PYROPHOSPHATASE 1"/>
    <property type="match status" value="1"/>
</dbReference>
<dbReference type="GO" id="GO:0047429">
    <property type="term" value="F:nucleoside triphosphate diphosphatase activity"/>
    <property type="evidence" value="ECO:0007669"/>
    <property type="project" value="InterPro"/>
</dbReference>
<dbReference type="InterPro" id="IPR052555">
    <property type="entry name" value="dCTP_Pyrophosphatase"/>
</dbReference>
<dbReference type="PIRSF" id="PIRSF029826">
    <property type="entry name" value="UCP029826_pph"/>
    <property type="match status" value="1"/>
</dbReference>
<dbReference type="InterPro" id="IPR025984">
    <property type="entry name" value="DCTPP"/>
</dbReference>
<reference evidence="1 2" key="1">
    <citation type="submission" date="2019-08" db="EMBL/GenBank/DDBJ databases">
        <authorList>
            <person name="Dong K."/>
        </authorList>
    </citation>
    <scope>NUCLEOTIDE SEQUENCE [LARGE SCALE GENOMIC DNA]</scope>
    <source>
        <strain evidence="1 2">M4-8</strain>
    </source>
</reference>